<protein>
    <submittedName>
        <fullName evidence="1">Uncharacterized protein</fullName>
    </submittedName>
</protein>
<dbReference type="Gramene" id="EME31065">
    <property type="protein sequence ID" value="EME31065"/>
    <property type="gene ID" value="Gasu_15720"/>
</dbReference>
<dbReference type="EMBL" id="KB454494">
    <property type="protein sequence ID" value="EME31065.1"/>
    <property type="molecule type" value="Genomic_DNA"/>
</dbReference>
<dbReference type="RefSeq" id="XP_005707585.1">
    <property type="nucleotide sequence ID" value="XM_005707528.1"/>
</dbReference>
<dbReference type="GeneID" id="17089749"/>
<evidence type="ECO:0000313" key="2">
    <source>
        <dbReference type="Proteomes" id="UP000030680"/>
    </source>
</evidence>
<dbReference type="KEGG" id="gsl:Gasu_15720"/>
<gene>
    <name evidence="1" type="ORF">Gasu_15720</name>
</gene>
<organism evidence="1 2">
    <name type="scientific">Galdieria sulphuraria</name>
    <name type="common">Red alga</name>
    <dbReference type="NCBI Taxonomy" id="130081"/>
    <lineage>
        <taxon>Eukaryota</taxon>
        <taxon>Rhodophyta</taxon>
        <taxon>Bangiophyceae</taxon>
        <taxon>Galdieriales</taxon>
        <taxon>Galdieriaceae</taxon>
        <taxon>Galdieria</taxon>
    </lineage>
</organism>
<proteinExistence type="predicted"/>
<name>M2X3R6_GALSU</name>
<keyword evidence="2" id="KW-1185">Reference proteome</keyword>
<accession>M2X3R6</accession>
<dbReference type="Proteomes" id="UP000030680">
    <property type="component" value="Unassembled WGS sequence"/>
</dbReference>
<reference evidence="2" key="1">
    <citation type="journal article" date="2013" name="Science">
        <title>Gene transfer from bacteria and archaea facilitated evolution of an extremophilic eukaryote.</title>
        <authorList>
            <person name="Schonknecht G."/>
            <person name="Chen W.H."/>
            <person name="Ternes C.M."/>
            <person name="Barbier G.G."/>
            <person name="Shrestha R.P."/>
            <person name="Stanke M."/>
            <person name="Brautigam A."/>
            <person name="Baker B.J."/>
            <person name="Banfield J.F."/>
            <person name="Garavito R.M."/>
            <person name="Carr K."/>
            <person name="Wilkerson C."/>
            <person name="Rensing S.A."/>
            <person name="Gagneul D."/>
            <person name="Dickenson N.E."/>
            <person name="Oesterhelt C."/>
            <person name="Lercher M.J."/>
            <person name="Weber A.P."/>
        </authorList>
    </citation>
    <scope>NUCLEOTIDE SEQUENCE [LARGE SCALE GENOMIC DNA]</scope>
    <source>
        <strain evidence="2">074W</strain>
    </source>
</reference>
<sequence>MFFIISKFLFLRIDERVNLFSSNRVRSKFSGMVKNRIKDLQQQRNVRNHCCKKFYGKITNLEILVDRYLQRNSEANFLA</sequence>
<dbReference type="AlphaFoldDB" id="M2X3R6"/>
<evidence type="ECO:0000313" key="1">
    <source>
        <dbReference type="EMBL" id="EME31065.1"/>
    </source>
</evidence>